<gene>
    <name evidence="3" type="ordered locus">PHZ_p0299</name>
</gene>
<dbReference type="Proteomes" id="UP000001868">
    <property type="component" value="Plasmid pHLK1"/>
</dbReference>
<feature type="domain" description="Transposase IS110-like N-terminal" evidence="1">
    <location>
        <begin position="5"/>
        <end position="150"/>
    </location>
</feature>
<dbReference type="InterPro" id="IPR002525">
    <property type="entry name" value="Transp_IS110-like_N"/>
</dbReference>
<accession>B4RIR6</accession>
<dbReference type="PANTHER" id="PTHR33055:SF3">
    <property type="entry name" value="PUTATIVE TRANSPOSASE FOR IS117-RELATED"/>
    <property type="match status" value="1"/>
</dbReference>
<proteinExistence type="predicted"/>
<organism evidence="3 4">
    <name type="scientific">Phenylobacterium zucineum (strain HLK1)</name>
    <dbReference type="NCBI Taxonomy" id="450851"/>
    <lineage>
        <taxon>Bacteria</taxon>
        <taxon>Pseudomonadati</taxon>
        <taxon>Pseudomonadota</taxon>
        <taxon>Alphaproteobacteria</taxon>
        <taxon>Caulobacterales</taxon>
        <taxon>Caulobacteraceae</taxon>
        <taxon>Phenylobacterium</taxon>
    </lineage>
</organism>
<keyword evidence="3" id="KW-0614">Plasmid</keyword>
<dbReference type="eggNOG" id="COG3547">
    <property type="taxonomic scope" value="Bacteria"/>
</dbReference>
<dbReference type="PANTHER" id="PTHR33055">
    <property type="entry name" value="TRANSPOSASE FOR INSERTION SEQUENCE ELEMENT IS1111A"/>
    <property type="match status" value="1"/>
</dbReference>
<evidence type="ECO:0000313" key="3">
    <source>
        <dbReference type="EMBL" id="ACG80241.1"/>
    </source>
</evidence>
<dbReference type="InterPro" id="IPR003346">
    <property type="entry name" value="Transposase_20"/>
</dbReference>
<evidence type="ECO:0000259" key="1">
    <source>
        <dbReference type="Pfam" id="PF01548"/>
    </source>
</evidence>
<dbReference type="AlphaFoldDB" id="B4RIR6"/>
<dbReference type="HOGENOM" id="CLU_036902_3_3_5"/>
<protein>
    <submittedName>
        <fullName evidence="3">Transposase</fullName>
    </submittedName>
</protein>
<dbReference type="KEGG" id="pzu:PHZ_p0299"/>
<dbReference type="GO" id="GO:0006313">
    <property type="term" value="P:DNA transposition"/>
    <property type="evidence" value="ECO:0007669"/>
    <property type="project" value="InterPro"/>
</dbReference>
<dbReference type="OrthoDB" id="5289737at2"/>
<sequence length="341" mass="37560">MTSYVGLDVSLAETSVCILEADGAVRFEGRVKSTPEALVRCLAERAHDAQRIGLETGQTAGMLVRGLRAAGLPVICMETRHAHKVLSARTHKTDRNDARGLAELMRVGWYREAWVRGASATYIRSLLQARKMLMQTKRTLENTLRGAVKRFGVITTKTAGRGFAQRASSAMAQDPAYAAYARPMLEVLAGVVAQIRTYDRQLRVIAREHAVSRRLMTVPGVGHLTALAFLSTIEDPTRFKRSADVGPYLGLTPKIYQSGEVDRSGRITKTGDSMTRSYLVEAANVLLVKIDRPVPLRLWGLRIMERAGLKKAQVAVARKLAVLMHAMWSDGTEFEWAQAGA</sequence>
<evidence type="ECO:0000259" key="2">
    <source>
        <dbReference type="Pfam" id="PF02371"/>
    </source>
</evidence>
<dbReference type="GO" id="GO:0004803">
    <property type="term" value="F:transposase activity"/>
    <property type="evidence" value="ECO:0007669"/>
    <property type="project" value="InterPro"/>
</dbReference>
<dbReference type="GO" id="GO:0003677">
    <property type="term" value="F:DNA binding"/>
    <property type="evidence" value="ECO:0007669"/>
    <property type="project" value="InterPro"/>
</dbReference>
<keyword evidence="4" id="KW-1185">Reference proteome</keyword>
<dbReference type="EMBL" id="CP000748">
    <property type="protein sequence ID" value="ACG80241.1"/>
    <property type="molecule type" value="Genomic_DNA"/>
</dbReference>
<dbReference type="Pfam" id="PF02371">
    <property type="entry name" value="Transposase_20"/>
    <property type="match status" value="1"/>
</dbReference>
<dbReference type="NCBIfam" id="NF033542">
    <property type="entry name" value="transpos_IS110"/>
    <property type="match status" value="1"/>
</dbReference>
<dbReference type="RefSeq" id="WP_012520537.1">
    <property type="nucleotide sequence ID" value="NC_011143.1"/>
</dbReference>
<feature type="domain" description="Transposase IS116/IS110/IS902 C-terminal" evidence="2">
    <location>
        <begin position="213"/>
        <end position="290"/>
    </location>
</feature>
<dbReference type="InterPro" id="IPR047650">
    <property type="entry name" value="Transpos_IS110"/>
</dbReference>
<evidence type="ECO:0000313" key="4">
    <source>
        <dbReference type="Proteomes" id="UP000001868"/>
    </source>
</evidence>
<dbReference type="Pfam" id="PF01548">
    <property type="entry name" value="DEDD_Tnp_IS110"/>
    <property type="match status" value="1"/>
</dbReference>
<name>B4RIR6_PHEZH</name>
<reference evidence="3 4" key="1">
    <citation type="journal article" date="2008" name="BMC Genomics">
        <title>Complete genome of Phenylobacterium zucineum - a novel facultative intracellular bacterium isolated from human erythroleukemia cell line K562.</title>
        <authorList>
            <person name="Luo Y."/>
            <person name="Xu X."/>
            <person name="Ding Z."/>
            <person name="Liu Z."/>
            <person name="Zhang B."/>
            <person name="Yan Z."/>
            <person name="Sun J."/>
            <person name="Hu S."/>
            <person name="Hu X."/>
        </authorList>
    </citation>
    <scope>NUCLEOTIDE SEQUENCE [LARGE SCALE GENOMIC DNA]</scope>
    <source>
        <strain evidence="4">HLK1</strain>
        <plasmid evidence="4">HLK1</plasmid>
        <plasmid evidence="4">Plasmid pHLK1</plasmid>
    </source>
</reference>
<geneLocation type="plasmid" evidence="4">
    <name>pHLK1</name>
</geneLocation>